<feature type="domain" description="Pyridoxine 5'-phosphate oxidase dimerisation C-terminal" evidence="6">
    <location>
        <begin position="167"/>
        <end position="197"/>
    </location>
</feature>
<dbReference type="NCBIfam" id="TIGR00558">
    <property type="entry name" value="pdxH"/>
    <property type="match status" value="1"/>
</dbReference>
<evidence type="ECO:0000259" key="6">
    <source>
        <dbReference type="Pfam" id="PF10590"/>
    </source>
</evidence>
<dbReference type="PIRSF" id="PIRSF000190">
    <property type="entry name" value="Pyd_amn-ph_oxd"/>
    <property type="match status" value="1"/>
</dbReference>
<sequence>MNQKNSLELDKCFLNTNDPIELFKTWMNKAKETELNDPNAFSLATTDSNGLPSVRIVLLKDFNENGFVFYTNLNSQKSLSLKKNPKAEMCFHWKSLLRQVRINGTVSEVLEKEANDYYDTRSYDSRIGAWASKQSEVLNSRKELIDSINKYKEKYNNEKNVPRPNHWSGWRLLPKEIEFWLNVENRIHERLKYFKDKNG</sequence>
<organism evidence="7">
    <name type="scientific">marine metagenome</name>
    <dbReference type="NCBI Taxonomy" id="408172"/>
    <lineage>
        <taxon>unclassified sequences</taxon>
        <taxon>metagenomes</taxon>
        <taxon>ecological metagenomes</taxon>
    </lineage>
</organism>
<dbReference type="InterPro" id="IPR011576">
    <property type="entry name" value="Pyridox_Oxase_N"/>
</dbReference>
<feature type="domain" description="Pyridoxamine 5'-phosphate oxidase N-terminal" evidence="5">
    <location>
        <begin position="29"/>
        <end position="149"/>
    </location>
</feature>
<keyword evidence="3" id="KW-0288">FMN</keyword>
<evidence type="ECO:0000256" key="1">
    <source>
        <dbReference type="ARBA" id="ARBA00001917"/>
    </source>
</evidence>
<dbReference type="Pfam" id="PF10590">
    <property type="entry name" value="PNP_phzG_C"/>
    <property type="match status" value="1"/>
</dbReference>
<dbReference type="InterPro" id="IPR019576">
    <property type="entry name" value="Pyridoxamine_oxidase_dimer_C"/>
</dbReference>
<dbReference type="InterPro" id="IPR019740">
    <property type="entry name" value="Pyridox_Oxase_CS"/>
</dbReference>
<keyword evidence="4" id="KW-0560">Oxidoreductase</keyword>
<dbReference type="GO" id="GO:0010181">
    <property type="term" value="F:FMN binding"/>
    <property type="evidence" value="ECO:0007669"/>
    <property type="project" value="InterPro"/>
</dbReference>
<dbReference type="NCBIfam" id="NF004231">
    <property type="entry name" value="PRK05679.1"/>
    <property type="match status" value="1"/>
</dbReference>
<dbReference type="AlphaFoldDB" id="A0A381W702"/>
<feature type="non-terminal residue" evidence="7">
    <location>
        <position position="1"/>
    </location>
</feature>
<name>A0A381W702_9ZZZZ</name>
<gene>
    <name evidence="7" type="ORF">METZ01_LOCUS101190</name>
</gene>
<evidence type="ECO:0000256" key="4">
    <source>
        <dbReference type="ARBA" id="ARBA00023002"/>
    </source>
</evidence>
<keyword evidence="2" id="KW-0285">Flavoprotein</keyword>
<comment type="cofactor">
    <cofactor evidence="1">
        <name>FMN</name>
        <dbReference type="ChEBI" id="CHEBI:58210"/>
    </cofactor>
</comment>
<evidence type="ECO:0000259" key="5">
    <source>
        <dbReference type="Pfam" id="PF01243"/>
    </source>
</evidence>
<dbReference type="InterPro" id="IPR012349">
    <property type="entry name" value="Split_barrel_FMN-bd"/>
</dbReference>
<dbReference type="PANTHER" id="PTHR10851">
    <property type="entry name" value="PYRIDOXINE-5-PHOSPHATE OXIDASE"/>
    <property type="match status" value="1"/>
</dbReference>
<dbReference type="PANTHER" id="PTHR10851:SF0">
    <property type="entry name" value="PYRIDOXINE-5'-PHOSPHATE OXIDASE"/>
    <property type="match status" value="1"/>
</dbReference>
<dbReference type="GO" id="GO:0008615">
    <property type="term" value="P:pyridoxine biosynthetic process"/>
    <property type="evidence" value="ECO:0007669"/>
    <property type="project" value="InterPro"/>
</dbReference>
<proteinExistence type="predicted"/>
<evidence type="ECO:0000256" key="3">
    <source>
        <dbReference type="ARBA" id="ARBA00022643"/>
    </source>
</evidence>
<evidence type="ECO:0008006" key="8">
    <source>
        <dbReference type="Google" id="ProtNLM"/>
    </source>
</evidence>
<dbReference type="SUPFAM" id="SSF50475">
    <property type="entry name" value="FMN-binding split barrel"/>
    <property type="match status" value="1"/>
</dbReference>
<dbReference type="PROSITE" id="PS01064">
    <property type="entry name" value="PYRIDOX_OXIDASE"/>
    <property type="match status" value="1"/>
</dbReference>
<evidence type="ECO:0000313" key="7">
    <source>
        <dbReference type="EMBL" id="SVA48336.1"/>
    </source>
</evidence>
<accession>A0A381W702</accession>
<dbReference type="GO" id="GO:0004733">
    <property type="term" value="F:pyridoxamine phosphate oxidase activity"/>
    <property type="evidence" value="ECO:0007669"/>
    <property type="project" value="InterPro"/>
</dbReference>
<dbReference type="InterPro" id="IPR000659">
    <property type="entry name" value="Pyridox_Oxase"/>
</dbReference>
<dbReference type="EMBL" id="UINC01010907">
    <property type="protein sequence ID" value="SVA48336.1"/>
    <property type="molecule type" value="Genomic_DNA"/>
</dbReference>
<dbReference type="Pfam" id="PF01243">
    <property type="entry name" value="PNPOx_N"/>
    <property type="match status" value="1"/>
</dbReference>
<dbReference type="Gene3D" id="2.30.110.10">
    <property type="entry name" value="Electron Transport, Fmn-binding Protein, Chain A"/>
    <property type="match status" value="1"/>
</dbReference>
<protein>
    <recommendedName>
        <fullName evidence="8">Pyridoxamine 5'-phosphate oxidase putative domain-containing protein</fullName>
    </recommendedName>
</protein>
<evidence type="ECO:0000256" key="2">
    <source>
        <dbReference type="ARBA" id="ARBA00022630"/>
    </source>
</evidence>
<feature type="non-terminal residue" evidence="7">
    <location>
        <position position="199"/>
    </location>
</feature>
<reference evidence="7" key="1">
    <citation type="submission" date="2018-05" db="EMBL/GenBank/DDBJ databases">
        <authorList>
            <person name="Lanie J.A."/>
            <person name="Ng W.-L."/>
            <person name="Kazmierczak K.M."/>
            <person name="Andrzejewski T.M."/>
            <person name="Davidsen T.M."/>
            <person name="Wayne K.J."/>
            <person name="Tettelin H."/>
            <person name="Glass J.I."/>
            <person name="Rusch D."/>
            <person name="Podicherti R."/>
            <person name="Tsui H.-C.T."/>
            <person name="Winkler M.E."/>
        </authorList>
    </citation>
    <scope>NUCLEOTIDE SEQUENCE</scope>
</reference>